<organism evidence="5 6">
    <name type="scientific">Bacteroides intestinalis DSM 17393</name>
    <dbReference type="NCBI Taxonomy" id="471870"/>
    <lineage>
        <taxon>Bacteria</taxon>
        <taxon>Pseudomonadati</taxon>
        <taxon>Bacteroidota</taxon>
        <taxon>Bacteroidia</taxon>
        <taxon>Bacteroidales</taxon>
        <taxon>Bacteroidaceae</taxon>
        <taxon>Bacteroides</taxon>
    </lineage>
</organism>
<evidence type="ECO:0000313" key="5">
    <source>
        <dbReference type="EMBL" id="EDV06774.1"/>
    </source>
</evidence>
<evidence type="ECO:0000313" key="6">
    <source>
        <dbReference type="Proteomes" id="UP000004596"/>
    </source>
</evidence>
<dbReference type="EC" id="2.4.-.-" evidence="5"/>
<evidence type="ECO:0000256" key="2">
    <source>
        <dbReference type="ARBA" id="ARBA00022676"/>
    </source>
</evidence>
<dbReference type="PANTHER" id="PTHR43179:SF12">
    <property type="entry name" value="GALACTOFURANOSYLTRANSFERASE GLFT2"/>
    <property type="match status" value="1"/>
</dbReference>
<accession>B3C8G9</accession>
<feature type="domain" description="Glycosyltransferase 2-like" evidence="4">
    <location>
        <begin position="21"/>
        <end position="145"/>
    </location>
</feature>
<proteinExistence type="inferred from homology"/>
<dbReference type="Gene3D" id="3.90.550.10">
    <property type="entry name" value="Spore Coat Polysaccharide Biosynthesis Protein SpsA, Chain A"/>
    <property type="match status" value="1"/>
</dbReference>
<keyword evidence="2 5" id="KW-0328">Glycosyltransferase</keyword>
<dbReference type="eggNOG" id="COG1216">
    <property type="taxonomic scope" value="Bacteria"/>
</dbReference>
<dbReference type="InterPro" id="IPR001173">
    <property type="entry name" value="Glyco_trans_2-like"/>
</dbReference>
<reference evidence="5 6" key="1">
    <citation type="submission" date="2008-04" db="EMBL/GenBank/DDBJ databases">
        <title>Draft genome sequence of Bacteroides intestinalis (DSM 17393).</title>
        <authorList>
            <person name="Sudarsanam P."/>
            <person name="Ley R."/>
            <person name="Guruge J."/>
            <person name="Turnbaugh P.J."/>
            <person name="Mahowald M."/>
            <person name="Liep D."/>
            <person name="Gordon J."/>
        </authorList>
    </citation>
    <scope>NUCLEOTIDE SEQUENCE [LARGE SCALE GENOMIC DNA]</scope>
    <source>
        <strain evidence="5 6">DSM 17393</strain>
    </source>
</reference>
<evidence type="ECO:0000259" key="4">
    <source>
        <dbReference type="Pfam" id="PF00535"/>
    </source>
</evidence>
<protein>
    <submittedName>
        <fullName evidence="5">Glycosyltransferase, group 2 family protein</fullName>
        <ecNumber evidence="5">2.4.-.-</ecNumber>
    </submittedName>
</protein>
<dbReference type="CDD" id="cd04186">
    <property type="entry name" value="GT_2_like_c"/>
    <property type="match status" value="1"/>
</dbReference>
<comment type="caution">
    <text evidence="5">The sequence shown here is derived from an EMBL/GenBank/DDBJ whole genome shotgun (WGS) entry which is preliminary data.</text>
</comment>
<name>B3C8G9_9BACE</name>
<dbReference type="AlphaFoldDB" id="B3C8G9"/>
<dbReference type="STRING" id="471870.BACINT_01873"/>
<gene>
    <name evidence="5" type="ORF">BACINT_01873</name>
</gene>
<dbReference type="SUPFAM" id="SSF53448">
    <property type="entry name" value="Nucleotide-diphospho-sugar transferases"/>
    <property type="match status" value="1"/>
</dbReference>
<dbReference type="InterPro" id="IPR029044">
    <property type="entry name" value="Nucleotide-diphossugar_trans"/>
</dbReference>
<dbReference type="Pfam" id="PF00535">
    <property type="entry name" value="Glycos_transf_2"/>
    <property type="match status" value="1"/>
</dbReference>
<comment type="similarity">
    <text evidence="1">Belongs to the glycosyltransferase 2 family.</text>
</comment>
<dbReference type="PANTHER" id="PTHR43179">
    <property type="entry name" value="RHAMNOSYLTRANSFERASE WBBL"/>
    <property type="match status" value="1"/>
</dbReference>
<dbReference type="EMBL" id="ABJL02000007">
    <property type="protein sequence ID" value="EDV06774.1"/>
    <property type="molecule type" value="Genomic_DNA"/>
</dbReference>
<sequence>MYICRHKIKKKDKRAMNTLVSIITVNYNGLADTCEMIDSFRKYETYPYEIIVADNGSRTPEGEEIKKRYPEIKVIQNTNTGFAGGNNAGLKVAQGEYLFFLNNDTLIQKPMLEALVRRLETDKMNGGVSPMLKYSYAPDTLQYAGFTPFSPITLRNASIGFNEKDQPQYRMARETASLHGAAMMVPRHVLQQIGPMTEVYFLFYEEFDWSARMHRAGYKLWYEPAAVVYHKESMTARKGTPLREFYLSRARILYARRNISGGKKILSCLYLSLIAAPKKAVMYLLHGKCRLTISVLHGTLQGLITSKL</sequence>
<evidence type="ECO:0000256" key="3">
    <source>
        <dbReference type="ARBA" id="ARBA00022679"/>
    </source>
</evidence>
<dbReference type="GO" id="GO:0016757">
    <property type="term" value="F:glycosyltransferase activity"/>
    <property type="evidence" value="ECO:0007669"/>
    <property type="project" value="UniProtKB-KW"/>
</dbReference>
<evidence type="ECO:0000256" key="1">
    <source>
        <dbReference type="ARBA" id="ARBA00006739"/>
    </source>
</evidence>
<reference evidence="5 6" key="2">
    <citation type="submission" date="2008-04" db="EMBL/GenBank/DDBJ databases">
        <authorList>
            <person name="Fulton L."/>
            <person name="Clifton S."/>
            <person name="Fulton B."/>
            <person name="Xu J."/>
            <person name="Minx P."/>
            <person name="Pepin K.H."/>
            <person name="Johnson M."/>
            <person name="Thiruvilangam P."/>
            <person name="Bhonagiri V."/>
            <person name="Nash W.E."/>
            <person name="Mardis E.R."/>
            <person name="Wilson R.K."/>
        </authorList>
    </citation>
    <scope>NUCLEOTIDE SEQUENCE [LARGE SCALE GENOMIC DNA]</scope>
    <source>
        <strain evidence="5 6">DSM 17393</strain>
    </source>
</reference>
<keyword evidence="3 5" id="KW-0808">Transferase</keyword>
<dbReference type="Proteomes" id="UP000004596">
    <property type="component" value="Unassembled WGS sequence"/>
</dbReference>